<dbReference type="EMBL" id="LLZU01000039">
    <property type="protein sequence ID" value="KRV46452.1"/>
    <property type="molecule type" value="Genomic_DNA"/>
</dbReference>
<dbReference type="AlphaFoldDB" id="A0A0T6LKG7"/>
<proteinExistence type="predicted"/>
<gene>
    <name evidence="1" type="ORF">AQ490_11155</name>
</gene>
<dbReference type="RefSeq" id="WP_026220687.1">
    <property type="nucleotide sequence ID" value="NZ_LLZU01000039.1"/>
</dbReference>
<dbReference type="OrthoDB" id="5125216at2"/>
<dbReference type="Proteomes" id="UP000050867">
    <property type="component" value="Unassembled WGS sequence"/>
</dbReference>
<protein>
    <recommendedName>
        <fullName evidence="3">YtxH domain-containing protein</fullName>
    </recommendedName>
</protein>
<evidence type="ECO:0008006" key="3">
    <source>
        <dbReference type="Google" id="ProtNLM"/>
    </source>
</evidence>
<sequence length="97" mass="10468">MRYRLTFVSGLAVGYVLGTRAGREQYERLRKAAHRVTQNPAVHDAAKNALDAGRTAAARAADTVAGAAGDKLPDQITERVRYLREHGSDDGWGSDTA</sequence>
<comment type="caution">
    <text evidence="1">The sequence shown here is derived from an EMBL/GenBank/DDBJ whole genome shotgun (WGS) entry which is preliminary data.</text>
</comment>
<evidence type="ECO:0000313" key="1">
    <source>
        <dbReference type="EMBL" id="KRV46452.1"/>
    </source>
</evidence>
<keyword evidence="2" id="KW-1185">Reference proteome</keyword>
<name>A0A0T6LKG7_WENVI</name>
<reference evidence="1 2" key="1">
    <citation type="submission" date="2015-10" db="EMBL/GenBank/DDBJ databases">
        <title>Draft genome sequence of pyrrolomycin-producing Streptomyces vitaminophilus.</title>
        <authorList>
            <person name="Graham D.E."/>
            <person name="Mahan K.M."/>
            <person name="Klingeman D.M."/>
            <person name="Hettich R.L."/>
            <person name="Parry R.J."/>
        </authorList>
    </citation>
    <scope>NUCLEOTIDE SEQUENCE [LARGE SCALE GENOMIC DNA]</scope>
    <source>
        <strain evidence="1 2">ATCC 31673</strain>
    </source>
</reference>
<dbReference type="STRING" id="76728.AQ490_11155"/>
<organism evidence="1 2">
    <name type="scientific">Wenjunlia vitaminophila</name>
    <name type="common">Streptomyces vitaminophilus</name>
    <dbReference type="NCBI Taxonomy" id="76728"/>
    <lineage>
        <taxon>Bacteria</taxon>
        <taxon>Bacillati</taxon>
        <taxon>Actinomycetota</taxon>
        <taxon>Actinomycetes</taxon>
        <taxon>Kitasatosporales</taxon>
        <taxon>Streptomycetaceae</taxon>
        <taxon>Wenjunlia</taxon>
    </lineage>
</organism>
<dbReference type="eggNOG" id="ENOG5033C8D">
    <property type="taxonomic scope" value="Bacteria"/>
</dbReference>
<evidence type="ECO:0000313" key="2">
    <source>
        <dbReference type="Proteomes" id="UP000050867"/>
    </source>
</evidence>
<accession>A0A0T6LKG7</accession>